<sequence>MPPNRDFRSPTGGLNAEDSSIAEGKSAIEEDIESLFRKEAPRLTRYFRARLRDGDDPGDFVQESFVRLVGSLAQRAMPTPGAYLQRIARNLLYDRGKRAEVRLASFHVPIGEGCEPAVSPDQHHGIEAEDVMRAYRRALAELPDRTREVFLLHRVEELAYREIGEKLGISIPTVQYHVARALAHIDAALERE</sequence>
<dbReference type="Pfam" id="PF08281">
    <property type="entry name" value="Sigma70_r4_2"/>
    <property type="match status" value="1"/>
</dbReference>
<dbReference type="PANTHER" id="PTHR43133:SF63">
    <property type="entry name" value="RNA POLYMERASE SIGMA FACTOR FECI-RELATED"/>
    <property type="match status" value="1"/>
</dbReference>
<keyword evidence="9" id="KW-1185">Reference proteome</keyword>
<feature type="domain" description="RNA polymerase sigma factor 70 region 4 type 2" evidence="7">
    <location>
        <begin position="133"/>
        <end position="185"/>
    </location>
</feature>
<dbReference type="Pfam" id="PF04542">
    <property type="entry name" value="Sigma70_r2"/>
    <property type="match status" value="1"/>
</dbReference>
<evidence type="ECO:0000256" key="2">
    <source>
        <dbReference type="ARBA" id="ARBA00023015"/>
    </source>
</evidence>
<dbReference type="KEGG" id="sphk:SKP52_24255"/>
<protein>
    <recommendedName>
        <fullName evidence="10">ECF subfamily RNA polymerase sigma-24 factor</fullName>
    </recommendedName>
</protein>
<name>A0A0A7PR24_9SPHN</name>
<dbReference type="GO" id="GO:0006352">
    <property type="term" value="P:DNA-templated transcription initiation"/>
    <property type="evidence" value="ECO:0007669"/>
    <property type="project" value="InterPro"/>
</dbReference>
<evidence type="ECO:0000259" key="7">
    <source>
        <dbReference type="Pfam" id="PF08281"/>
    </source>
</evidence>
<dbReference type="InterPro" id="IPR007627">
    <property type="entry name" value="RNA_pol_sigma70_r2"/>
</dbReference>
<dbReference type="NCBIfam" id="TIGR02937">
    <property type="entry name" value="sigma70-ECF"/>
    <property type="match status" value="1"/>
</dbReference>
<dbReference type="AlphaFoldDB" id="A0A0A7PR24"/>
<dbReference type="InterPro" id="IPR039425">
    <property type="entry name" value="RNA_pol_sigma-70-like"/>
</dbReference>
<reference evidence="8 9" key="1">
    <citation type="journal article" date="2015" name="Int. J. Syst. Evol. Microbiol.">
        <title>Description of Sphingopyxis fribergensis sp. nov. - a soil bacterium with the ability to degrade styrene and phenylacetic acid.</title>
        <authorList>
            <person name="Oelschlagel M."/>
            <person name="Ruckert C."/>
            <person name="Kalinowski J."/>
            <person name="Schmidt G."/>
            <person name="Schlomann M."/>
            <person name="Tischler D."/>
        </authorList>
    </citation>
    <scope>NUCLEOTIDE SEQUENCE [LARGE SCALE GENOMIC DNA]</scope>
    <source>
        <strain evidence="8 9">Kp5.2</strain>
        <plasmid evidence="8">pSfKp5.2</plasmid>
    </source>
</reference>
<dbReference type="SUPFAM" id="SSF88946">
    <property type="entry name" value="Sigma2 domain of RNA polymerase sigma factors"/>
    <property type="match status" value="1"/>
</dbReference>
<evidence type="ECO:0000256" key="5">
    <source>
        <dbReference type="SAM" id="MobiDB-lite"/>
    </source>
</evidence>
<evidence type="ECO:0000256" key="3">
    <source>
        <dbReference type="ARBA" id="ARBA00023082"/>
    </source>
</evidence>
<dbReference type="InterPro" id="IPR036388">
    <property type="entry name" value="WH-like_DNA-bd_sf"/>
</dbReference>
<dbReference type="SUPFAM" id="SSF88659">
    <property type="entry name" value="Sigma3 and sigma4 domains of RNA polymerase sigma factors"/>
    <property type="match status" value="1"/>
</dbReference>
<evidence type="ECO:0000256" key="4">
    <source>
        <dbReference type="ARBA" id="ARBA00023163"/>
    </source>
</evidence>
<evidence type="ECO:0000313" key="9">
    <source>
        <dbReference type="Proteomes" id="UP000030907"/>
    </source>
</evidence>
<dbReference type="RefSeq" id="WP_081933105.1">
    <property type="nucleotide sequence ID" value="NZ_CP009123.1"/>
</dbReference>
<keyword evidence="8" id="KW-0614">Plasmid</keyword>
<keyword evidence="3" id="KW-0731">Sigma factor</keyword>
<dbReference type="GO" id="GO:0016987">
    <property type="term" value="F:sigma factor activity"/>
    <property type="evidence" value="ECO:0007669"/>
    <property type="project" value="UniProtKB-KW"/>
</dbReference>
<dbReference type="GO" id="GO:0003677">
    <property type="term" value="F:DNA binding"/>
    <property type="evidence" value="ECO:0007669"/>
    <property type="project" value="InterPro"/>
</dbReference>
<evidence type="ECO:0000256" key="1">
    <source>
        <dbReference type="ARBA" id="ARBA00010641"/>
    </source>
</evidence>
<feature type="domain" description="RNA polymerase sigma-70 region 2" evidence="6">
    <location>
        <begin position="35"/>
        <end position="98"/>
    </location>
</feature>
<dbReference type="HOGENOM" id="CLU_047691_12_3_5"/>
<evidence type="ECO:0000259" key="6">
    <source>
        <dbReference type="Pfam" id="PF04542"/>
    </source>
</evidence>
<dbReference type="InterPro" id="IPR013325">
    <property type="entry name" value="RNA_pol_sigma_r2"/>
</dbReference>
<dbReference type="EMBL" id="CP009123">
    <property type="protein sequence ID" value="AJA11693.1"/>
    <property type="molecule type" value="Genomic_DNA"/>
</dbReference>
<dbReference type="Gene3D" id="1.10.10.10">
    <property type="entry name" value="Winged helix-like DNA-binding domain superfamily/Winged helix DNA-binding domain"/>
    <property type="match status" value="1"/>
</dbReference>
<comment type="similarity">
    <text evidence="1">Belongs to the sigma-70 factor family. ECF subfamily.</text>
</comment>
<organism evidence="8 9">
    <name type="scientific">Sphingopyxis fribergensis</name>
    <dbReference type="NCBI Taxonomy" id="1515612"/>
    <lineage>
        <taxon>Bacteria</taxon>
        <taxon>Pseudomonadati</taxon>
        <taxon>Pseudomonadota</taxon>
        <taxon>Alphaproteobacteria</taxon>
        <taxon>Sphingomonadales</taxon>
        <taxon>Sphingomonadaceae</taxon>
        <taxon>Sphingopyxis</taxon>
    </lineage>
</organism>
<dbReference type="Gene3D" id="1.10.1740.10">
    <property type="match status" value="1"/>
</dbReference>
<dbReference type="InterPro" id="IPR014284">
    <property type="entry name" value="RNA_pol_sigma-70_dom"/>
</dbReference>
<keyword evidence="2" id="KW-0805">Transcription regulation</keyword>
<dbReference type="InterPro" id="IPR013324">
    <property type="entry name" value="RNA_pol_sigma_r3/r4-like"/>
</dbReference>
<dbReference type="Proteomes" id="UP000030907">
    <property type="component" value="Plasmid pSfKp5.2"/>
</dbReference>
<dbReference type="OrthoDB" id="9794372at2"/>
<dbReference type="CDD" id="cd06171">
    <property type="entry name" value="Sigma70_r4"/>
    <property type="match status" value="1"/>
</dbReference>
<gene>
    <name evidence="8" type="ORF">SKP52_24255</name>
</gene>
<geneLocation type="plasmid" evidence="8 9">
    <name>pSfKp5.2</name>
</geneLocation>
<feature type="region of interest" description="Disordered" evidence="5">
    <location>
        <begin position="1"/>
        <end position="22"/>
    </location>
</feature>
<keyword evidence="4" id="KW-0804">Transcription</keyword>
<evidence type="ECO:0008006" key="10">
    <source>
        <dbReference type="Google" id="ProtNLM"/>
    </source>
</evidence>
<dbReference type="InterPro" id="IPR013249">
    <property type="entry name" value="RNA_pol_sigma70_r4_t2"/>
</dbReference>
<accession>A0A0A7PR24</accession>
<dbReference type="PANTHER" id="PTHR43133">
    <property type="entry name" value="RNA POLYMERASE ECF-TYPE SIGMA FACTO"/>
    <property type="match status" value="1"/>
</dbReference>
<evidence type="ECO:0000313" key="8">
    <source>
        <dbReference type="EMBL" id="AJA11693.1"/>
    </source>
</evidence>
<proteinExistence type="inferred from homology"/>